<proteinExistence type="predicted"/>
<dbReference type="Proteomes" id="UP000179145">
    <property type="component" value="Chromosome"/>
</dbReference>
<evidence type="ECO:0000313" key="1">
    <source>
        <dbReference type="EMBL" id="AOX16915.1"/>
    </source>
</evidence>
<dbReference type="Pfam" id="PF07409">
    <property type="entry name" value="GP46"/>
    <property type="match status" value="1"/>
</dbReference>
<evidence type="ECO:0000313" key="2">
    <source>
        <dbReference type="Proteomes" id="UP000179145"/>
    </source>
</evidence>
<name>A0A1D8UTE7_9PROT</name>
<dbReference type="OrthoDB" id="5677166at2"/>
<dbReference type="InterPro" id="IPR010877">
    <property type="entry name" value="Phage_Mu_Gp46"/>
</dbReference>
<protein>
    <submittedName>
        <fullName evidence="1">Uncharacterized protein</fullName>
    </submittedName>
</protein>
<dbReference type="KEGG" id="kba:A0U89_06950"/>
<dbReference type="AlphaFoldDB" id="A0A1D8UTE7"/>
<organism evidence="1 2">
    <name type="scientific">Kozakia baliensis</name>
    <dbReference type="NCBI Taxonomy" id="153496"/>
    <lineage>
        <taxon>Bacteria</taxon>
        <taxon>Pseudomonadati</taxon>
        <taxon>Pseudomonadota</taxon>
        <taxon>Alphaproteobacteria</taxon>
        <taxon>Acetobacterales</taxon>
        <taxon>Acetobacteraceae</taxon>
        <taxon>Kozakia</taxon>
    </lineage>
</organism>
<keyword evidence="2" id="KW-1185">Reference proteome</keyword>
<reference evidence="1 2" key="1">
    <citation type="journal article" date="2016" name="Microb. Cell Fact.">
        <title>Dissection of exopolysaccharide biosynthesis in Kozakia baliensis.</title>
        <authorList>
            <person name="Brandt J.U."/>
            <person name="Jakob F."/>
            <person name="Behr J."/>
            <person name="Geissler A.J."/>
            <person name="Vogel R.F."/>
        </authorList>
    </citation>
    <scope>NUCLEOTIDE SEQUENCE [LARGE SCALE GENOMIC DNA]</scope>
    <source>
        <strain evidence="1 2">DSM 14400</strain>
    </source>
</reference>
<sequence length="157" mass="17128">MTDIRLVYDNTKGHCDWVITDGDLDTTGDLETAVLLSLFTDARAPDGTVPPNGSTDLRGCWIDFYEGYSMGSLLWTIEGSKKIGNSLLTHARTICENALQWMIDDGIVGKVSVTTSWLNGSTLNIGIVLTAPDGTDTSFQYAWAWKDQNALSTADPF</sequence>
<dbReference type="EMBL" id="CP014674">
    <property type="protein sequence ID" value="AOX16915.1"/>
    <property type="molecule type" value="Genomic_DNA"/>
</dbReference>
<gene>
    <name evidence="1" type="ORF">A0U89_06950</name>
</gene>
<dbReference type="RefSeq" id="WP_070402616.1">
    <property type="nucleotide sequence ID" value="NZ_BJVW01000003.1"/>
</dbReference>
<dbReference type="STRING" id="153496.A0U89_06950"/>
<accession>A0A1D8UTE7</accession>